<keyword evidence="6" id="KW-0811">Translocation</keyword>
<dbReference type="GO" id="GO:0016973">
    <property type="term" value="P:poly(A)+ mRNA export from nucleus"/>
    <property type="evidence" value="ECO:0007669"/>
    <property type="project" value="TreeGrafter"/>
</dbReference>
<dbReference type="GO" id="GO:0006606">
    <property type="term" value="P:protein import into nucleus"/>
    <property type="evidence" value="ECO:0007669"/>
    <property type="project" value="TreeGrafter"/>
</dbReference>
<keyword evidence="11" id="KW-1185">Reference proteome</keyword>
<dbReference type="InterPro" id="IPR015943">
    <property type="entry name" value="WD40/YVTN_repeat-like_dom_sf"/>
</dbReference>
<name>A0A165ALE0_9AGAM</name>
<dbReference type="InterPro" id="IPR037624">
    <property type="entry name" value="Nup133-like"/>
</dbReference>
<keyword evidence="3" id="KW-0813">Transport</keyword>
<dbReference type="GO" id="GO:0000972">
    <property type="term" value="P:transcription-dependent tethering of RNA polymerase II gene DNA at nuclear periphery"/>
    <property type="evidence" value="ECO:0007669"/>
    <property type="project" value="TreeGrafter"/>
</dbReference>
<keyword evidence="5" id="KW-0653">Protein transport</keyword>
<gene>
    <name evidence="10" type="ORF">SISNIDRAFT_480778</name>
</gene>
<evidence type="ECO:0000256" key="2">
    <source>
        <dbReference type="ARBA" id="ARBA00005569"/>
    </source>
</evidence>
<evidence type="ECO:0000313" key="10">
    <source>
        <dbReference type="EMBL" id="KZS99209.1"/>
    </source>
</evidence>
<dbReference type="PANTHER" id="PTHR13405:SF11">
    <property type="entry name" value="NUCLEAR PORE COMPLEX PROTEIN NUP133"/>
    <property type="match status" value="1"/>
</dbReference>
<evidence type="ECO:0000256" key="7">
    <source>
        <dbReference type="ARBA" id="ARBA00023242"/>
    </source>
</evidence>
<evidence type="ECO:0000256" key="5">
    <source>
        <dbReference type="ARBA" id="ARBA00022927"/>
    </source>
</evidence>
<dbReference type="Proteomes" id="UP000076722">
    <property type="component" value="Unassembled WGS sequence"/>
</dbReference>
<dbReference type="EMBL" id="KV419394">
    <property type="protein sequence ID" value="KZS99209.1"/>
    <property type="molecule type" value="Genomic_DNA"/>
</dbReference>
<organism evidence="10 11">
    <name type="scientific">Sistotremastrum niveocremeum HHB9708</name>
    <dbReference type="NCBI Taxonomy" id="1314777"/>
    <lineage>
        <taxon>Eukaryota</taxon>
        <taxon>Fungi</taxon>
        <taxon>Dikarya</taxon>
        <taxon>Basidiomycota</taxon>
        <taxon>Agaricomycotina</taxon>
        <taxon>Agaricomycetes</taxon>
        <taxon>Sistotremastrales</taxon>
        <taxon>Sistotremastraceae</taxon>
        <taxon>Sertulicium</taxon>
        <taxon>Sertulicium niveocremeum</taxon>
    </lineage>
</organism>
<protein>
    <recommendedName>
        <fullName evidence="9">Nucleoporin Nup133/Nup155-like C-terminal domain-containing protein</fullName>
    </recommendedName>
</protein>
<dbReference type="OrthoDB" id="103454at2759"/>
<comment type="similarity">
    <text evidence="2">Belongs to the nucleoporin Nup133 family.</text>
</comment>
<comment type="subcellular location">
    <subcellularLocation>
        <location evidence="1">Nucleus envelope</location>
    </subcellularLocation>
</comment>
<dbReference type="PANTHER" id="PTHR13405">
    <property type="entry name" value="NUCLEAR PORE COMPLEX PROTEIN NUP133"/>
    <property type="match status" value="1"/>
</dbReference>
<evidence type="ECO:0000256" key="1">
    <source>
        <dbReference type="ARBA" id="ARBA00004259"/>
    </source>
</evidence>
<feature type="region of interest" description="Disordered" evidence="8">
    <location>
        <begin position="1"/>
        <end position="41"/>
    </location>
</feature>
<keyword evidence="4" id="KW-0509">mRNA transport</keyword>
<dbReference type="Pfam" id="PF03177">
    <property type="entry name" value="Nucleoporin_C"/>
    <property type="match status" value="1"/>
</dbReference>
<evidence type="ECO:0000256" key="4">
    <source>
        <dbReference type="ARBA" id="ARBA00022816"/>
    </source>
</evidence>
<keyword evidence="7" id="KW-0539">Nucleus</keyword>
<dbReference type="Gene3D" id="1.20.58.1380">
    <property type="match status" value="1"/>
</dbReference>
<dbReference type="Gene3D" id="2.130.10.10">
    <property type="entry name" value="YVTN repeat-like/Quinoprotein amine dehydrogenase"/>
    <property type="match status" value="1"/>
</dbReference>
<evidence type="ECO:0000256" key="6">
    <source>
        <dbReference type="ARBA" id="ARBA00023010"/>
    </source>
</evidence>
<dbReference type="AlphaFoldDB" id="A0A165ALE0"/>
<dbReference type="GO" id="GO:0017056">
    <property type="term" value="F:structural constituent of nuclear pore"/>
    <property type="evidence" value="ECO:0007669"/>
    <property type="project" value="InterPro"/>
</dbReference>
<dbReference type="GO" id="GO:0031080">
    <property type="term" value="C:nuclear pore outer ring"/>
    <property type="evidence" value="ECO:0007669"/>
    <property type="project" value="TreeGrafter"/>
</dbReference>
<dbReference type="STRING" id="1314777.A0A165ALE0"/>
<dbReference type="SUPFAM" id="SSF117289">
    <property type="entry name" value="Nucleoporin domain"/>
    <property type="match status" value="1"/>
</dbReference>
<sequence>MFTSTSAPHVGRVEQRRVSSKTGLRANLSSSTTQSEDGDVSMEVDNQLRSMDTSGISDRDEDDSIANIYAKSGEMVASFYSFLPPELQVLRNADFYHEEYKAYIDPATSHTVLISPTTTWVWRHGQNVPSTCYIFPTPASKTSGPHSASGCLVPNGNREPGLLLISPSGEARFWDSLSYGLSGAERFYTAQVLAPTDGIVSGIYRYTDSTYIVVTTASLPYRLTIVSSLGKYSIRVAAFQRQTSYLSRVTSIFSASTSGSLGAAVSVAFGKVIHGSRTLWLLLESALQQWQLSEEGFEKMVHQESHLIELIAGGLAQFDGVRFKDFHELDIELLDLNVLKSSELVLLIAFTGRDDPEAQPQRKYALVKLVLSGERGRVTQVQAVPYRNRFDLGATSPCRLIILRDRFAVIHFGDSVALTALNGKYNTLLPLRSHLDRFLSVTLHTGVEVETEELIALNATGLMSIRIDLDAIARGDPHTREAGLLQNIMNQAILYGPLSHNPLQFTFPPQVDEGSLVQGAEALSRAVLESLPEVDKQSGVPLLDLSSQLGDRVERLHLLIDFIGANEALTSLSQDCRLTLASDAEKMFAAEQLWLWHNSHRTQERQRSVLVDAILLRMREVPHREDADLVRDFFRYRVGDLPELLNHLVAIVKSTDGEDLEEQSQVVADANDVASIIIREAFRHRRDFEGPYRLDTTWHADQCPWTAESLVLQALDIFLAETDALLEEHSRRAGLERAENGDLFHPADVGLVLKSQSADLARFIFSCCRQRQIWLRHANRGNREAERDNFEQEFSRKRRTVFQSLVRHDNIDTAYDLAETYGDFRNLAELCHDPKSGDSERTKNYIERYGEAYTMELYQFYVERHMLQAMFQQEERFSPYIDKFFAEHPQPRLSWIQDLRKERFGQAAESLLEVSEREPSLAVKHVMLSMGYLAQLSEMDAEGEDPEKDQPELETELFDAGLDLVSVQELLAQEFQDILAQEPFTQSSEVSVSVIMKKNFSNVQDRSGMAMMIRRYILQVLQGQAVEEQDIIDLISSRDHLVAGADFVSAIKLVQGFPNITDSTKDIILRGLWRKAFIHDDWQRVQQTAGLTDNQINNRIRATALYATLRAITDPSFDGWRLTPTEASQIPSFQSLGARWPTLSSDQLKEIETDLKKERDRLETSAIKRLYDQVMRLAVDDQASLS</sequence>
<dbReference type="InterPro" id="IPR007187">
    <property type="entry name" value="Nucleoporin_Nup133/Nup155_C"/>
</dbReference>
<proteinExistence type="inferred from homology"/>
<evidence type="ECO:0000313" key="11">
    <source>
        <dbReference type="Proteomes" id="UP000076722"/>
    </source>
</evidence>
<reference evidence="10 11" key="1">
    <citation type="journal article" date="2016" name="Mol. Biol. Evol.">
        <title>Comparative Genomics of Early-Diverging Mushroom-Forming Fungi Provides Insights into the Origins of Lignocellulose Decay Capabilities.</title>
        <authorList>
            <person name="Nagy L.G."/>
            <person name="Riley R."/>
            <person name="Tritt A."/>
            <person name="Adam C."/>
            <person name="Daum C."/>
            <person name="Floudas D."/>
            <person name="Sun H."/>
            <person name="Yadav J.S."/>
            <person name="Pangilinan J."/>
            <person name="Larsson K.H."/>
            <person name="Matsuura K."/>
            <person name="Barry K."/>
            <person name="Labutti K."/>
            <person name="Kuo R."/>
            <person name="Ohm R.A."/>
            <person name="Bhattacharya S.S."/>
            <person name="Shirouzu T."/>
            <person name="Yoshinaga Y."/>
            <person name="Martin F.M."/>
            <person name="Grigoriev I.V."/>
            <person name="Hibbett D.S."/>
        </authorList>
    </citation>
    <scope>NUCLEOTIDE SEQUENCE [LARGE SCALE GENOMIC DNA]</scope>
    <source>
        <strain evidence="10 11">HHB9708</strain>
    </source>
</reference>
<feature type="domain" description="Nucleoporin Nup133/Nup155-like C-terminal" evidence="9">
    <location>
        <begin position="784"/>
        <end position="1169"/>
    </location>
</feature>
<accession>A0A165ALE0</accession>
<evidence type="ECO:0000256" key="8">
    <source>
        <dbReference type="SAM" id="MobiDB-lite"/>
    </source>
</evidence>
<evidence type="ECO:0000256" key="3">
    <source>
        <dbReference type="ARBA" id="ARBA00022448"/>
    </source>
</evidence>
<evidence type="ECO:0000259" key="9">
    <source>
        <dbReference type="Pfam" id="PF03177"/>
    </source>
</evidence>